<evidence type="ECO:0000313" key="2">
    <source>
        <dbReference type="Proteomes" id="UP000886998"/>
    </source>
</evidence>
<sequence>MGLVICFRAQYAVPNPDILIFKGNMKNLRKYSFNLQGPSQFGIEIPFSLNEMFVTKVNTAIPQVLSPTVYVIYQALDLKAELVSVQDSDHQLI</sequence>
<proteinExistence type="predicted"/>
<accession>A0A8X6IGJ8</accession>
<evidence type="ECO:0000313" key="1">
    <source>
        <dbReference type="EMBL" id="GFS45128.1"/>
    </source>
</evidence>
<comment type="caution">
    <text evidence="1">The sequence shown here is derived from an EMBL/GenBank/DDBJ whole genome shotgun (WGS) entry which is preliminary data.</text>
</comment>
<dbReference type="AlphaFoldDB" id="A0A8X6IGJ8"/>
<protein>
    <submittedName>
        <fullName evidence="1">Uncharacterized protein</fullName>
    </submittedName>
</protein>
<keyword evidence="2" id="KW-1185">Reference proteome</keyword>
<gene>
    <name evidence="1" type="ORF">TNIN_415111</name>
</gene>
<reference evidence="1" key="1">
    <citation type="submission" date="2020-08" db="EMBL/GenBank/DDBJ databases">
        <title>Multicomponent nature underlies the extraordinary mechanical properties of spider dragline silk.</title>
        <authorList>
            <person name="Kono N."/>
            <person name="Nakamura H."/>
            <person name="Mori M."/>
            <person name="Yoshida Y."/>
            <person name="Ohtoshi R."/>
            <person name="Malay A.D."/>
            <person name="Moran D.A.P."/>
            <person name="Tomita M."/>
            <person name="Numata K."/>
            <person name="Arakawa K."/>
        </authorList>
    </citation>
    <scope>NUCLEOTIDE SEQUENCE</scope>
</reference>
<organism evidence="1 2">
    <name type="scientific">Trichonephila inaurata madagascariensis</name>
    <dbReference type="NCBI Taxonomy" id="2747483"/>
    <lineage>
        <taxon>Eukaryota</taxon>
        <taxon>Metazoa</taxon>
        <taxon>Ecdysozoa</taxon>
        <taxon>Arthropoda</taxon>
        <taxon>Chelicerata</taxon>
        <taxon>Arachnida</taxon>
        <taxon>Araneae</taxon>
        <taxon>Araneomorphae</taxon>
        <taxon>Entelegynae</taxon>
        <taxon>Araneoidea</taxon>
        <taxon>Nephilidae</taxon>
        <taxon>Trichonephila</taxon>
        <taxon>Trichonephila inaurata</taxon>
    </lineage>
</organism>
<dbReference type="Proteomes" id="UP000886998">
    <property type="component" value="Unassembled WGS sequence"/>
</dbReference>
<name>A0A8X6IGJ8_9ARAC</name>
<dbReference type="EMBL" id="BMAV01025841">
    <property type="protein sequence ID" value="GFS45128.1"/>
    <property type="molecule type" value="Genomic_DNA"/>
</dbReference>